<keyword evidence="2" id="KW-1185">Reference proteome</keyword>
<evidence type="ECO:0000313" key="2">
    <source>
        <dbReference type="Proteomes" id="UP000249616"/>
    </source>
</evidence>
<evidence type="ECO:0000313" key="1">
    <source>
        <dbReference type="EMBL" id="AWW43170.1"/>
    </source>
</evidence>
<protein>
    <recommendedName>
        <fullName evidence="3">Lipoprotein</fullName>
    </recommendedName>
</protein>
<sequence>MRRNKFGFATVCAVSAMTLWLTGCSGQESDQEKNSGGDSVSDKRAKAYDCLREKGAEVKSGVSGGLGQILPGELSAKEFQQALKDCQVAGGGSGAGAGGGLSPKAKEQMLAFAACMRKEGFDHPDPEFVDGAAKMPTVKIPDSRRSEYQAASAACSKDFG</sequence>
<accession>A0A2Z4JE30</accession>
<keyword evidence="1" id="KW-0614">Plasmid</keyword>
<proteinExistence type="predicted"/>
<gene>
    <name evidence="1" type="ORF">DN051_41925</name>
</gene>
<dbReference type="Proteomes" id="UP000249616">
    <property type="component" value="Plasmid unnamed1"/>
</dbReference>
<reference evidence="2" key="1">
    <citation type="submission" date="2018-06" db="EMBL/GenBank/DDBJ databases">
        <authorList>
            <person name="Li K."/>
        </authorList>
    </citation>
    <scope>NUCLEOTIDE SEQUENCE [LARGE SCALE GENOMIC DNA]</scope>
    <source>
        <strain evidence="2">ZFG47</strain>
        <plasmid evidence="2">unnamed1</plasmid>
    </source>
</reference>
<evidence type="ECO:0008006" key="3">
    <source>
        <dbReference type="Google" id="ProtNLM"/>
    </source>
</evidence>
<dbReference type="AlphaFoldDB" id="A0A2Z4JE30"/>
<dbReference type="EMBL" id="CP030074">
    <property type="protein sequence ID" value="AWW43170.1"/>
    <property type="molecule type" value="Genomic_DNA"/>
</dbReference>
<organism evidence="1 2">
    <name type="scientific">Streptomyces cadmiisoli</name>
    <dbReference type="NCBI Taxonomy" id="2184053"/>
    <lineage>
        <taxon>Bacteria</taxon>
        <taxon>Bacillati</taxon>
        <taxon>Actinomycetota</taxon>
        <taxon>Actinomycetes</taxon>
        <taxon>Kitasatosporales</taxon>
        <taxon>Streptomycetaceae</taxon>
        <taxon>Streptomyces</taxon>
        <taxon>Streptomyces aurantiacus group</taxon>
    </lineage>
</organism>
<geneLocation type="plasmid" evidence="1 2">
    <name>unnamed1</name>
</geneLocation>
<dbReference type="KEGG" id="scad:DN051_41925"/>
<name>A0A2Z4JE30_9ACTN</name>
<dbReference type="PROSITE" id="PS51257">
    <property type="entry name" value="PROKAR_LIPOPROTEIN"/>
    <property type="match status" value="1"/>
</dbReference>